<name>A0A0C9Y8D1_9AGAR</name>
<sequence>RIGIIRIDSGELKSDAMNTWCNANGYTLQFTAPYTSAHNGRVERMHLTIMNRMRAM</sequence>
<dbReference type="InterPro" id="IPR001584">
    <property type="entry name" value="Integrase_cat-core"/>
</dbReference>
<reference evidence="4" key="2">
    <citation type="submission" date="2015-01" db="EMBL/GenBank/DDBJ databases">
        <title>Evolutionary Origins and Diversification of the Mycorrhizal Mutualists.</title>
        <authorList>
            <consortium name="DOE Joint Genome Institute"/>
            <consortium name="Mycorrhizal Genomics Consortium"/>
            <person name="Kohler A."/>
            <person name="Kuo A."/>
            <person name="Nagy L.G."/>
            <person name="Floudas D."/>
            <person name="Copeland A."/>
            <person name="Barry K.W."/>
            <person name="Cichocki N."/>
            <person name="Veneault-Fourrey C."/>
            <person name="LaButti K."/>
            <person name="Lindquist E.A."/>
            <person name="Lipzen A."/>
            <person name="Lundell T."/>
            <person name="Morin E."/>
            <person name="Murat C."/>
            <person name="Riley R."/>
            <person name="Ohm R."/>
            <person name="Sun H."/>
            <person name="Tunlid A."/>
            <person name="Henrissat B."/>
            <person name="Grigoriev I.V."/>
            <person name="Hibbett D.S."/>
            <person name="Martin F."/>
        </authorList>
    </citation>
    <scope>NUCLEOTIDE SEQUENCE [LARGE SCALE GENOMIC DNA]</scope>
    <source>
        <strain evidence="4">LaAM-08-1</strain>
    </source>
</reference>
<keyword evidence="1" id="KW-0694">RNA-binding</keyword>
<feature type="non-terminal residue" evidence="3">
    <location>
        <position position="1"/>
    </location>
</feature>
<proteinExistence type="predicted"/>
<dbReference type="AlphaFoldDB" id="A0A0C9Y8D1"/>
<dbReference type="Gene3D" id="3.30.420.10">
    <property type="entry name" value="Ribonuclease H-like superfamily/Ribonuclease H"/>
    <property type="match status" value="1"/>
</dbReference>
<dbReference type="GO" id="GO:0015074">
    <property type="term" value="P:DNA integration"/>
    <property type="evidence" value="ECO:0007669"/>
    <property type="project" value="InterPro"/>
</dbReference>
<reference evidence="3 4" key="1">
    <citation type="submission" date="2014-04" db="EMBL/GenBank/DDBJ databases">
        <authorList>
            <consortium name="DOE Joint Genome Institute"/>
            <person name="Kuo A."/>
            <person name="Kohler A."/>
            <person name="Nagy L.G."/>
            <person name="Floudas D."/>
            <person name="Copeland A."/>
            <person name="Barry K.W."/>
            <person name="Cichocki N."/>
            <person name="Veneault-Fourrey C."/>
            <person name="LaButti K."/>
            <person name="Lindquist E.A."/>
            <person name="Lipzen A."/>
            <person name="Lundell T."/>
            <person name="Morin E."/>
            <person name="Murat C."/>
            <person name="Sun H."/>
            <person name="Tunlid A."/>
            <person name="Henrissat B."/>
            <person name="Grigoriev I.V."/>
            <person name="Hibbett D.S."/>
            <person name="Martin F."/>
            <person name="Nordberg H.P."/>
            <person name="Cantor M.N."/>
            <person name="Hua S.X."/>
        </authorList>
    </citation>
    <scope>NUCLEOTIDE SEQUENCE [LARGE SCALE GENOMIC DNA]</scope>
    <source>
        <strain evidence="3 4">LaAM-08-1</strain>
    </source>
</reference>
<dbReference type="SUPFAM" id="SSF53098">
    <property type="entry name" value="Ribonuclease H-like"/>
    <property type="match status" value="1"/>
</dbReference>
<evidence type="ECO:0000259" key="2">
    <source>
        <dbReference type="PROSITE" id="PS50994"/>
    </source>
</evidence>
<dbReference type="GO" id="GO:0005634">
    <property type="term" value="C:nucleus"/>
    <property type="evidence" value="ECO:0007669"/>
    <property type="project" value="UniProtKB-ARBA"/>
</dbReference>
<dbReference type="GO" id="GO:0003723">
    <property type="term" value="F:RNA binding"/>
    <property type="evidence" value="ECO:0007669"/>
    <property type="project" value="UniProtKB-KW"/>
</dbReference>
<evidence type="ECO:0000313" key="4">
    <source>
        <dbReference type="Proteomes" id="UP000054477"/>
    </source>
</evidence>
<protein>
    <recommendedName>
        <fullName evidence="2">Integrase catalytic domain-containing protein</fullName>
    </recommendedName>
</protein>
<dbReference type="InterPro" id="IPR036397">
    <property type="entry name" value="RNaseH_sf"/>
</dbReference>
<accession>A0A0C9Y8D1</accession>
<dbReference type="OrthoDB" id="2982712at2759"/>
<organism evidence="3 4">
    <name type="scientific">Laccaria amethystina LaAM-08-1</name>
    <dbReference type="NCBI Taxonomy" id="1095629"/>
    <lineage>
        <taxon>Eukaryota</taxon>
        <taxon>Fungi</taxon>
        <taxon>Dikarya</taxon>
        <taxon>Basidiomycota</taxon>
        <taxon>Agaricomycotina</taxon>
        <taxon>Agaricomycetes</taxon>
        <taxon>Agaricomycetidae</taxon>
        <taxon>Agaricales</taxon>
        <taxon>Agaricineae</taxon>
        <taxon>Hydnangiaceae</taxon>
        <taxon>Laccaria</taxon>
    </lineage>
</organism>
<dbReference type="Proteomes" id="UP000054477">
    <property type="component" value="Unassembled WGS sequence"/>
</dbReference>
<keyword evidence="4" id="KW-1185">Reference proteome</keyword>
<dbReference type="EMBL" id="KN838536">
    <property type="protein sequence ID" value="KIK10294.1"/>
    <property type="molecule type" value="Genomic_DNA"/>
</dbReference>
<evidence type="ECO:0000313" key="3">
    <source>
        <dbReference type="EMBL" id="KIK10294.1"/>
    </source>
</evidence>
<dbReference type="PROSITE" id="PS50994">
    <property type="entry name" value="INTEGRASE"/>
    <property type="match status" value="1"/>
</dbReference>
<evidence type="ECO:0000256" key="1">
    <source>
        <dbReference type="ARBA" id="ARBA00022884"/>
    </source>
</evidence>
<dbReference type="HOGENOM" id="CLU_200849_0_0_1"/>
<dbReference type="InterPro" id="IPR012337">
    <property type="entry name" value="RNaseH-like_sf"/>
</dbReference>
<feature type="non-terminal residue" evidence="3">
    <location>
        <position position="56"/>
    </location>
</feature>
<feature type="domain" description="Integrase catalytic" evidence="2">
    <location>
        <begin position="1"/>
        <end position="56"/>
    </location>
</feature>
<gene>
    <name evidence="3" type="ORF">K443DRAFT_75860</name>
</gene>